<comment type="pathway">
    <text evidence="6">Cofactor biosynthesis; adenosylcobalamin biosynthesis; adenosylcobalamin from cob(II)yrinate a,c-diamide: step 5/7.</text>
</comment>
<keyword evidence="21" id="KW-1185">Reference proteome</keyword>
<keyword evidence="10" id="KW-0169">Cobalamin biosynthesis</keyword>
<feature type="binding site" evidence="19">
    <location>
        <position position="70"/>
    </location>
    <ligand>
        <name>GTP</name>
        <dbReference type="ChEBI" id="CHEBI:37565"/>
    </ligand>
</feature>
<feature type="binding site" evidence="19">
    <location>
        <begin position="10"/>
        <end position="17"/>
    </location>
    <ligand>
        <name>GTP</name>
        <dbReference type="ChEBI" id="CHEBI:37565"/>
    </ligand>
</feature>
<evidence type="ECO:0000256" key="17">
    <source>
        <dbReference type="ARBA" id="ARBA00030571"/>
    </source>
</evidence>
<evidence type="ECO:0000256" key="14">
    <source>
        <dbReference type="ARBA" id="ARBA00022840"/>
    </source>
</evidence>
<keyword evidence="12 19" id="KW-0547">Nucleotide-binding</keyword>
<comment type="catalytic activity">
    <reaction evidence="1">
        <text>adenosylcob(III)inamide + ATP = adenosylcob(III)inamide phosphate + ADP + H(+)</text>
        <dbReference type="Rhea" id="RHEA:15769"/>
        <dbReference type="ChEBI" id="CHEBI:2480"/>
        <dbReference type="ChEBI" id="CHEBI:15378"/>
        <dbReference type="ChEBI" id="CHEBI:30616"/>
        <dbReference type="ChEBI" id="CHEBI:58502"/>
        <dbReference type="ChEBI" id="CHEBI:456216"/>
        <dbReference type="EC" id="2.7.1.156"/>
    </reaction>
</comment>
<dbReference type="EC" id="2.7.7.62" evidence="9"/>
<evidence type="ECO:0000256" key="5">
    <source>
        <dbReference type="ARBA" id="ARBA00004692"/>
    </source>
</evidence>
<dbReference type="PANTHER" id="PTHR34848:SF1">
    <property type="entry name" value="BIFUNCTIONAL ADENOSYLCOBALAMIN BIOSYNTHESIS PROTEIN COBU"/>
    <property type="match status" value="1"/>
</dbReference>
<dbReference type="GO" id="GO:0005525">
    <property type="term" value="F:GTP binding"/>
    <property type="evidence" value="ECO:0007669"/>
    <property type="project" value="UniProtKB-KW"/>
</dbReference>
<dbReference type="GO" id="GO:0009236">
    <property type="term" value="P:cobalamin biosynthetic process"/>
    <property type="evidence" value="ECO:0007669"/>
    <property type="project" value="UniProtKB-UniPathway"/>
</dbReference>
<dbReference type="Proteomes" id="UP000233343">
    <property type="component" value="Unassembled WGS sequence"/>
</dbReference>
<keyword evidence="20" id="KW-0548">Nucleotidyltransferase</keyword>
<evidence type="ECO:0000256" key="8">
    <source>
        <dbReference type="ARBA" id="ARBA00012016"/>
    </source>
</evidence>
<feature type="binding site" evidence="19">
    <location>
        <position position="91"/>
    </location>
    <ligand>
        <name>GTP</name>
        <dbReference type="ChEBI" id="CHEBI:37565"/>
    </ligand>
</feature>
<evidence type="ECO:0000256" key="19">
    <source>
        <dbReference type="PIRSR" id="PIRSR006135-2"/>
    </source>
</evidence>
<dbReference type="PIRSF" id="PIRSF006135">
    <property type="entry name" value="CobU"/>
    <property type="match status" value="1"/>
</dbReference>
<reference evidence="20 21" key="1">
    <citation type="journal article" date="2010" name="Int. J. Syst. Evol. Microbiol.">
        <title>Bacillus horneckiae sp. nov., isolated from a spacecraft-assembly clean room.</title>
        <authorList>
            <person name="Vaishampayan P."/>
            <person name="Probst A."/>
            <person name="Krishnamurthi S."/>
            <person name="Ghosh S."/>
            <person name="Osman S."/>
            <person name="McDowall A."/>
            <person name="Ruckmani A."/>
            <person name="Mayilraj S."/>
            <person name="Venkateswaran K."/>
        </authorList>
    </citation>
    <scope>NUCLEOTIDE SEQUENCE [LARGE SCALE GENOMIC DNA]</scope>
    <source>
        <strain evidence="21">1PO1SC</strain>
    </source>
</reference>
<dbReference type="EC" id="2.7.1.156" evidence="8"/>
<dbReference type="InterPro" id="IPR003203">
    <property type="entry name" value="CobU/CobP"/>
</dbReference>
<evidence type="ECO:0000256" key="6">
    <source>
        <dbReference type="ARBA" id="ARBA00005159"/>
    </source>
</evidence>
<evidence type="ECO:0000256" key="3">
    <source>
        <dbReference type="ARBA" id="ARBA00001522"/>
    </source>
</evidence>
<dbReference type="EMBL" id="PISD01000013">
    <property type="protein sequence ID" value="PKG29733.1"/>
    <property type="molecule type" value="Genomic_DNA"/>
</dbReference>
<proteinExistence type="inferred from homology"/>
<comment type="function">
    <text evidence="4">Catalyzes ATP-dependent phosphorylation of adenosylcobinamide and addition of GMP to adenosylcobinamide phosphate.</text>
</comment>
<comment type="catalytic activity">
    <reaction evidence="3">
        <text>adenosylcob(III)inamide + GTP = adenosylcob(III)inamide phosphate + GDP + H(+)</text>
        <dbReference type="Rhea" id="RHEA:15765"/>
        <dbReference type="ChEBI" id="CHEBI:2480"/>
        <dbReference type="ChEBI" id="CHEBI:15378"/>
        <dbReference type="ChEBI" id="CHEBI:37565"/>
        <dbReference type="ChEBI" id="CHEBI:58189"/>
        <dbReference type="ChEBI" id="CHEBI:58502"/>
        <dbReference type="EC" id="2.7.1.156"/>
    </reaction>
</comment>
<evidence type="ECO:0000256" key="11">
    <source>
        <dbReference type="ARBA" id="ARBA00022679"/>
    </source>
</evidence>
<dbReference type="SUPFAM" id="SSF52540">
    <property type="entry name" value="P-loop containing nucleoside triphosphate hydrolases"/>
    <property type="match status" value="1"/>
</dbReference>
<dbReference type="Gene3D" id="3.40.50.300">
    <property type="entry name" value="P-loop containing nucleotide triphosphate hydrolases"/>
    <property type="match status" value="1"/>
</dbReference>
<dbReference type="RefSeq" id="WP_066192894.1">
    <property type="nucleotide sequence ID" value="NZ_JAFDQP010000010.1"/>
</dbReference>
<gene>
    <name evidence="20" type="ORF">CWS20_07660</name>
</gene>
<comment type="similarity">
    <text evidence="7">Belongs to the CobU/CobP family.</text>
</comment>
<protein>
    <recommendedName>
        <fullName evidence="16">Adenosylcobinamide kinase</fullName>
        <ecNumber evidence="8">2.7.1.156</ecNumber>
        <ecNumber evidence="9">2.7.7.62</ecNumber>
    </recommendedName>
    <alternativeName>
        <fullName evidence="17">Adenosylcobinamide-phosphate guanylyltransferase</fullName>
    </alternativeName>
</protein>
<keyword evidence="15 19" id="KW-0342">GTP-binding</keyword>
<evidence type="ECO:0000256" key="15">
    <source>
        <dbReference type="ARBA" id="ARBA00023134"/>
    </source>
</evidence>
<dbReference type="GO" id="GO:0005524">
    <property type="term" value="F:ATP binding"/>
    <property type="evidence" value="ECO:0007669"/>
    <property type="project" value="UniProtKB-KW"/>
</dbReference>
<keyword evidence="11 20" id="KW-0808">Transferase</keyword>
<evidence type="ECO:0000256" key="2">
    <source>
        <dbReference type="ARBA" id="ARBA00000711"/>
    </source>
</evidence>
<keyword evidence="13 20" id="KW-0418">Kinase</keyword>
<dbReference type="PANTHER" id="PTHR34848">
    <property type="match status" value="1"/>
</dbReference>
<sequence length="191" mass="21545">MARKLIFVTGGVRSGKSSFAEELAMHTASITGGPLHYIAAGQASDDEMLFRIKRHQKDRDESGFNWTTWEKPTALHELSESFKQNDIILLDCLTTLLNNEFFHSESFNNREFQHELIYSIKEGIIQILNACDTLIIVSNEVLNDFLGEKSELVLTYGKLLGHLHQFITQLAEEAYLVEAGVPVKMKGEQTA</sequence>
<dbReference type="Pfam" id="PF02283">
    <property type="entry name" value="CobU"/>
    <property type="match status" value="1"/>
</dbReference>
<dbReference type="GO" id="GO:0043752">
    <property type="term" value="F:adenosylcobinamide kinase activity"/>
    <property type="evidence" value="ECO:0007669"/>
    <property type="project" value="UniProtKB-EC"/>
</dbReference>
<evidence type="ECO:0000256" key="16">
    <source>
        <dbReference type="ARBA" id="ARBA00029570"/>
    </source>
</evidence>
<evidence type="ECO:0000256" key="13">
    <source>
        <dbReference type="ARBA" id="ARBA00022777"/>
    </source>
</evidence>
<dbReference type="UniPathway" id="UPA00148">
    <property type="reaction ID" value="UER00236"/>
</dbReference>
<comment type="catalytic activity">
    <reaction evidence="2">
        <text>adenosylcob(III)inamide phosphate + GTP + H(+) = adenosylcob(III)inamide-GDP + diphosphate</text>
        <dbReference type="Rhea" id="RHEA:22712"/>
        <dbReference type="ChEBI" id="CHEBI:15378"/>
        <dbReference type="ChEBI" id="CHEBI:33019"/>
        <dbReference type="ChEBI" id="CHEBI:37565"/>
        <dbReference type="ChEBI" id="CHEBI:58502"/>
        <dbReference type="ChEBI" id="CHEBI:60487"/>
        <dbReference type="EC" id="2.7.7.62"/>
    </reaction>
</comment>
<evidence type="ECO:0000256" key="12">
    <source>
        <dbReference type="ARBA" id="ARBA00022741"/>
    </source>
</evidence>
<evidence type="ECO:0000256" key="18">
    <source>
        <dbReference type="PIRSR" id="PIRSR006135-1"/>
    </source>
</evidence>
<accession>A0A2N0ZJS5</accession>
<evidence type="ECO:0000256" key="1">
    <source>
        <dbReference type="ARBA" id="ARBA00000312"/>
    </source>
</evidence>
<dbReference type="AlphaFoldDB" id="A0A2N0ZJS5"/>
<name>A0A2N0ZJS5_9BACI</name>
<feature type="active site" description="GMP-histidine intermediate" evidence="18">
    <location>
        <position position="55"/>
    </location>
</feature>
<keyword evidence="14" id="KW-0067">ATP-binding</keyword>
<evidence type="ECO:0000313" key="20">
    <source>
        <dbReference type="EMBL" id="PKG29733.1"/>
    </source>
</evidence>
<evidence type="ECO:0000256" key="7">
    <source>
        <dbReference type="ARBA" id="ARBA00007490"/>
    </source>
</evidence>
<dbReference type="CDD" id="cd00544">
    <property type="entry name" value="CobU"/>
    <property type="match status" value="1"/>
</dbReference>
<feature type="binding site" evidence="19">
    <location>
        <begin position="39"/>
        <end position="41"/>
    </location>
    <ligand>
        <name>GTP</name>
        <dbReference type="ChEBI" id="CHEBI:37565"/>
    </ligand>
</feature>
<evidence type="ECO:0000313" key="21">
    <source>
        <dbReference type="Proteomes" id="UP000233343"/>
    </source>
</evidence>
<evidence type="ECO:0000256" key="4">
    <source>
        <dbReference type="ARBA" id="ARBA00003889"/>
    </source>
</evidence>
<evidence type="ECO:0000256" key="10">
    <source>
        <dbReference type="ARBA" id="ARBA00022573"/>
    </source>
</evidence>
<dbReference type="InterPro" id="IPR027417">
    <property type="entry name" value="P-loop_NTPase"/>
</dbReference>
<comment type="caution">
    <text evidence="20">The sequence shown here is derived from an EMBL/GenBank/DDBJ whole genome shotgun (WGS) entry which is preliminary data.</text>
</comment>
<evidence type="ECO:0000256" key="9">
    <source>
        <dbReference type="ARBA" id="ARBA00012523"/>
    </source>
</evidence>
<comment type="pathway">
    <text evidence="5">Cofactor biosynthesis; adenosylcobalamin biosynthesis; adenosylcobalamin from cob(II)yrinate a,c-diamide: step 6/7.</text>
</comment>
<organism evidence="20 21">
    <name type="scientific">Cytobacillus horneckiae</name>
    <dbReference type="NCBI Taxonomy" id="549687"/>
    <lineage>
        <taxon>Bacteria</taxon>
        <taxon>Bacillati</taxon>
        <taxon>Bacillota</taxon>
        <taxon>Bacilli</taxon>
        <taxon>Bacillales</taxon>
        <taxon>Bacillaceae</taxon>
        <taxon>Cytobacillus</taxon>
    </lineage>
</organism>
<dbReference type="GO" id="GO:0008820">
    <property type="term" value="F:cobinamide phosphate guanylyltransferase activity"/>
    <property type="evidence" value="ECO:0007669"/>
    <property type="project" value="UniProtKB-EC"/>
</dbReference>